<dbReference type="InterPro" id="IPR011257">
    <property type="entry name" value="DNA_glycosylase"/>
</dbReference>
<dbReference type="SMART" id="SM00478">
    <property type="entry name" value="ENDO3c"/>
    <property type="match status" value="1"/>
</dbReference>
<dbReference type="PANTHER" id="PTHR43003:SF13">
    <property type="entry name" value="DNA-3-METHYLADENINE GLYCOSYLASE 2"/>
    <property type="match status" value="1"/>
</dbReference>
<evidence type="ECO:0000256" key="1">
    <source>
        <dbReference type="ARBA" id="ARBA00000086"/>
    </source>
</evidence>
<keyword evidence="4" id="KW-0489">Methyltransferase</keyword>
<dbReference type="InterPro" id="IPR003265">
    <property type="entry name" value="HhH-GPD_domain"/>
</dbReference>
<keyword evidence="8" id="KW-0804">Transcription</keyword>
<keyword evidence="4" id="KW-0808">Transferase</keyword>
<dbReference type="InterPro" id="IPR009057">
    <property type="entry name" value="Homeodomain-like_sf"/>
</dbReference>
<evidence type="ECO:0000256" key="8">
    <source>
        <dbReference type="ARBA" id="ARBA00023163"/>
    </source>
</evidence>
<dbReference type="Pfam" id="PF02805">
    <property type="entry name" value="Ada_Zn_binding"/>
    <property type="match status" value="1"/>
</dbReference>
<organism evidence="11 12">
    <name type="scientific">Biformimicrobium ophioploci</name>
    <dbReference type="NCBI Taxonomy" id="3036711"/>
    <lineage>
        <taxon>Bacteria</taxon>
        <taxon>Pseudomonadati</taxon>
        <taxon>Pseudomonadota</taxon>
        <taxon>Gammaproteobacteria</taxon>
        <taxon>Cellvibrionales</taxon>
        <taxon>Microbulbiferaceae</taxon>
        <taxon>Biformimicrobium</taxon>
    </lineage>
</organism>
<dbReference type="Pfam" id="PF00730">
    <property type="entry name" value="HhH-GPD"/>
    <property type="match status" value="1"/>
</dbReference>
<feature type="domain" description="HTH araC/xylS-type" evidence="10">
    <location>
        <begin position="81"/>
        <end position="178"/>
    </location>
</feature>
<keyword evidence="7" id="KW-0010">Activator</keyword>
<protein>
    <recommendedName>
        <fullName evidence="3">DNA-3-methyladenine glycosylase II</fullName>
        <ecNumber evidence="3">3.2.2.21</ecNumber>
    </recommendedName>
</protein>
<keyword evidence="5" id="KW-0227">DNA damage</keyword>
<evidence type="ECO:0000256" key="9">
    <source>
        <dbReference type="ARBA" id="ARBA00023204"/>
    </source>
</evidence>
<dbReference type="InterPro" id="IPR035451">
    <property type="entry name" value="Ada-like_dom_sf"/>
</dbReference>
<dbReference type="InterPro" id="IPR037046">
    <property type="entry name" value="AlkA_N_sf"/>
</dbReference>
<dbReference type="PANTHER" id="PTHR43003">
    <property type="entry name" value="DNA-3-METHYLADENINE GLYCOSYLASE"/>
    <property type="match status" value="1"/>
</dbReference>
<reference evidence="11 12" key="1">
    <citation type="submission" date="2023-04" db="EMBL/GenBank/DDBJ databases">
        <title>Marinobulbifer ophiurae gen. nov., sp. Nov., isolate from tissue of brittle star Ophioplocus japonicus.</title>
        <authorList>
            <person name="Kawano K."/>
            <person name="Sawayama S."/>
            <person name="Nakagawa S."/>
        </authorList>
    </citation>
    <scope>NUCLEOTIDE SEQUENCE [LARGE SCALE GENOMIC DNA]</scope>
    <source>
        <strain evidence="11 12">NKW57</strain>
    </source>
</reference>
<dbReference type="Gene3D" id="1.10.10.60">
    <property type="entry name" value="Homeodomain-like"/>
    <property type="match status" value="1"/>
</dbReference>
<evidence type="ECO:0000256" key="3">
    <source>
        <dbReference type="ARBA" id="ARBA00012000"/>
    </source>
</evidence>
<dbReference type="Gene3D" id="3.30.310.20">
    <property type="entry name" value="DNA-3-methyladenine glycosylase AlkA, N-terminal domain"/>
    <property type="match status" value="1"/>
</dbReference>
<dbReference type="EC" id="3.2.2.21" evidence="3"/>
<dbReference type="InterPro" id="IPR023170">
    <property type="entry name" value="HhH_base_excis_C"/>
</dbReference>
<comment type="catalytic activity">
    <reaction evidence="1">
        <text>Hydrolysis of alkylated DNA, releasing 3-methyladenine, 3-methylguanine, 7-methylguanine and 7-methyladenine.</text>
        <dbReference type="EC" id="3.2.2.21"/>
    </reaction>
</comment>
<dbReference type="CDD" id="cd00056">
    <property type="entry name" value="ENDO3c"/>
    <property type="match status" value="1"/>
</dbReference>
<comment type="cofactor">
    <cofactor evidence="2">
        <name>Zn(2+)</name>
        <dbReference type="ChEBI" id="CHEBI:29105"/>
    </cofactor>
</comment>
<evidence type="ECO:0000256" key="6">
    <source>
        <dbReference type="ARBA" id="ARBA00023015"/>
    </source>
</evidence>
<dbReference type="SUPFAM" id="SSF46689">
    <property type="entry name" value="Homeodomain-like"/>
    <property type="match status" value="1"/>
</dbReference>
<dbReference type="Gene3D" id="3.40.10.10">
    <property type="entry name" value="DNA Methylphosphotriester Repair Domain"/>
    <property type="match status" value="1"/>
</dbReference>
<dbReference type="SUPFAM" id="SSF55945">
    <property type="entry name" value="TATA-box binding protein-like"/>
    <property type="match status" value="1"/>
</dbReference>
<evidence type="ECO:0000259" key="10">
    <source>
        <dbReference type="PROSITE" id="PS01124"/>
    </source>
</evidence>
<dbReference type="EMBL" id="BSYJ01000002">
    <property type="protein sequence ID" value="GMG86881.1"/>
    <property type="molecule type" value="Genomic_DNA"/>
</dbReference>
<name>A0ABQ6LXW6_9GAMM</name>
<comment type="caution">
    <text evidence="11">The sequence shown here is derived from an EMBL/GenBank/DDBJ whole genome shotgun (WGS) entry which is preliminary data.</text>
</comment>
<dbReference type="Gene3D" id="1.10.340.30">
    <property type="entry name" value="Hypothetical protein, domain 2"/>
    <property type="match status" value="1"/>
</dbReference>
<dbReference type="Pfam" id="PF06029">
    <property type="entry name" value="AlkA_N"/>
    <property type="match status" value="1"/>
</dbReference>
<dbReference type="SMART" id="SM01009">
    <property type="entry name" value="AlkA_N"/>
    <property type="match status" value="1"/>
</dbReference>
<gene>
    <name evidence="11" type="ORF">MNKW57_12020</name>
</gene>
<accession>A0ABQ6LXW6</accession>
<evidence type="ECO:0000313" key="12">
    <source>
        <dbReference type="Proteomes" id="UP001224392"/>
    </source>
</evidence>
<dbReference type="PROSITE" id="PS01124">
    <property type="entry name" value="HTH_ARAC_FAMILY_2"/>
    <property type="match status" value="1"/>
</dbReference>
<dbReference type="InterPro" id="IPR010316">
    <property type="entry name" value="AlkA_N"/>
</dbReference>
<dbReference type="Gene3D" id="1.10.1670.10">
    <property type="entry name" value="Helix-hairpin-Helix base-excision DNA repair enzymes (C-terminal)"/>
    <property type="match status" value="1"/>
</dbReference>
<evidence type="ECO:0000313" key="11">
    <source>
        <dbReference type="EMBL" id="GMG86881.1"/>
    </source>
</evidence>
<evidence type="ECO:0000256" key="2">
    <source>
        <dbReference type="ARBA" id="ARBA00001947"/>
    </source>
</evidence>
<evidence type="ECO:0000256" key="7">
    <source>
        <dbReference type="ARBA" id="ARBA00023159"/>
    </source>
</evidence>
<evidence type="ECO:0000256" key="4">
    <source>
        <dbReference type="ARBA" id="ARBA00022603"/>
    </source>
</evidence>
<dbReference type="SUPFAM" id="SSF48150">
    <property type="entry name" value="DNA-glycosylase"/>
    <property type="match status" value="1"/>
</dbReference>
<dbReference type="SMART" id="SM00342">
    <property type="entry name" value="HTH_ARAC"/>
    <property type="match status" value="1"/>
</dbReference>
<keyword evidence="12" id="KW-1185">Reference proteome</keyword>
<dbReference type="SUPFAM" id="SSF57884">
    <property type="entry name" value="Ada DNA repair protein, N-terminal domain (N-Ada 10)"/>
    <property type="match status" value="1"/>
</dbReference>
<keyword evidence="6" id="KW-0805">Transcription regulation</keyword>
<dbReference type="Pfam" id="PF12833">
    <property type="entry name" value="HTH_18"/>
    <property type="match status" value="1"/>
</dbReference>
<dbReference type="Proteomes" id="UP001224392">
    <property type="component" value="Unassembled WGS sequence"/>
</dbReference>
<dbReference type="InterPro" id="IPR051912">
    <property type="entry name" value="Alkylbase_DNA_Glycosylase/TA"/>
</dbReference>
<dbReference type="InterPro" id="IPR018060">
    <property type="entry name" value="HTH_AraC"/>
</dbReference>
<keyword evidence="9" id="KW-0234">DNA repair</keyword>
<sequence>MYARARLARDPRFDGSFYTAVRTTGIFCRPICPARPPKEENVTYYESAVEAIAAGYRPCLRCRPDAAPGSPAWRLVDTTLQRALGIMRSELGPHSIEHLSTRLGVSSRYLRKLFRERLGLNPLKIWQAERALFAFSLLRDTGLPVAQVAYEAGFNSIRRFNDVFREVYQQTPTEVRRGAAARQAAAPLALSLDYRPPFDWQRVLSFFRLRAMAGVEQVSDCSYRRSFCLDGQCGVVTVTDEPDKHRLRAEFELLPQGRGVRSSAVLFAVRQRLRRIFDLDANVTEIQRDLEHDPLLAAELASNPGIRLPGAWDPFEYALRAILGQQISVKAATTIAGRIVARCGNKFELTDGSVMHAFPSAGELADESFEGLGLTRKRAETLREFVRAANDGRVDFQQTNLEQWCAQMVELPGIGEWTAQYTAMRGLSMPDAFPASDLGILKALGGRHNGEWVKTTPARALARAEAWRPWRAYGALLCWQSLGSE</sequence>
<proteinExistence type="predicted"/>
<evidence type="ECO:0000256" key="5">
    <source>
        <dbReference type="ARBA" id="ARBA00022763"/>
    </source>
</evidence>
<dbReference type="InterPro" id="IPR004026">
    <property type="entry name" value="Ada_DNA_repair_Zn-bd"/>
</dbReference>